<evidence type="ECO:0000313" key="6">
    <source>
        <dbReference type="Proteomes" id="UP000294644"/>
    </source>
</evidence>
<dbReference type="PROSITE" id="PS01124">
    <property type="entry name" value="HTH_ARAC_FAMILY_2"/>
    <property type="match status" value="1"/>
</dbReference>
<organism evidence="5 6">
    <name type="scientific">Flavobacterium sandaracinum</name>
    <dbReference type="NCBI Taxonomy" id="2541733"/>
    <lineage>
        <taxon>Bacteria</taxon>
        <taxon>Pseudomonadati</taxon>
        <taxon>Bacteroidota</taxon>
        <taxon>Flavobacteriia</taxon>
        <taxon>Flavobacteriales</taxon>
        <taxon>Flavobacteriaceae</taxon>
        <taxon>Flavobacterium</taxon>
    </lineage>
</organism>
<dbReference type="EMBL" id="SMFN01000002">
    <property type="protein sequence ID" value="TDE07189.1"/>
    <property type="molecule type" value="Genomic_DNA"/>
</dbReference>
<keyword evidence="2" id="KW-0238">DNA-binding</keyword>
<protein>
    <submittedName>
        <fullName evidence="5">AraC family transcriptional regulator</fullName>
    </submittedName>
</protein>
<name>A0A4R5D1S1_9FLAO</name>
<feature type="domain" description="HTH araC/xylS-type" evidence="4">
    <location>
        <begin position="75"/>
        <end position="175"/>
    </location>
</feature>
<dbReference type="PANTHER" id="PTHR43280">
    <property type="entry name" value="ARAC-FAMILY TRANSCRIPTIONAL REGULATOR"/>
    <property type="match status" value="1"/>
</dbReference>
<dbReference type="OrthoDB" id="952277at2"/>
<dbReference type="SUPFAM" id="SSF46689">
    <property type="entry name" value="Homeodomain-like"/>
    <property type="match status" value="1"/>
</dbReference>
<dbReference type="GO" id="GO:0003700">
    <property type="term" value="F:DNA-binding transcription factor activity"/>
    <property type="evidence" value="ECO:0007669"/>
    <property type="project" value="InterPro"/>
</dbReference>
<keyword evidence="1" id="KW-0805">Transcription regulation</keyword>
<dbReference type="AlphaFoldDB" id="A0A4R5D1S1"/>
<gene>
    <name evidence="5" type="ORF">E0F91_02555</name>
</gene>
<sequence>MKLNYNYDGNIACKRILEDHLDKLNVEYQILGLGQIEINDDLSLESFQKLQLELDKYAIHIINNPKAQLIQTIKDMIVEIIYEKDKFPSTTISQYLAEKLDLRYGYITTIFSEYTFTSIENFIIIQKIERAKKLILAEKLSLTEISYELNYSSVAYLSTQFKKVTGLTPSMFKRIVHKKRHLSKAIIKDED</sequence>
<evidence type="ECO:0000256" key="1">
    <source>
        <dbReference type="ARBA" id="ARBA00023015"/>
    </source>
</evidence>
<dbReference type="GO" id="GO:0043565">
    <property type="term" value="F:sequence-specific DNA binding"/>
    <property type="evidence" value="ECO:0007669"/>
    <property type="project" value="InterPro"/>
</dbReference>
<dbReference type="Proteomes" id="UP000294644">
    <property type="component" value="Unassembled WGS sequence"/>
</dbReference>
<accession>A0A4R5D1S1</accession>
<keyword evidence="6" id="KW-1185">Reference proteome</keyword>
<reference evidence="5 6" key="1">
    <citation type="submission" date="2019-03" db="EMBL/GenBank/DDBJ databases">
        <title>Flavobacterium LB-D12 sp. nov., isolated from arctic soil.</title>
        <authorList>
            <person name="Chaudhary D.K."/>
        </authorList>
    </citation>
    <scope>NUCLEOTIDE SEQUENCE [LARGE SCALE GENOMIC DNA]</scope>
    <source>
        <strain evidence="5 6">LB-D12</strain>
    </source>
</reference>
<dbReference type="RefSeq" id="WP_132064784.1">
    <property type="nucleotide sequence ID" value="NZ_SMFN01000002.1"/>
</dbReference>
<keyword evidence="3" id="KW-0804">Transcription</keyword>
<dbReference type="InterPro" id="IPR018062">
    <property type="entry name" value="HTH_AraC-typ_CS"/>
</dbReference>
<dbReference type="PROSITE" id="PS00041">
    <property type="entry name" value="HTH_ARAC_FAMILY_1"/>
    <property type="match status" value="1"/>
</dbReference>
<dbReference type="Gene3D" id="1.10.10.60">
    <property type="entry name" value="Homeodomain-like"/>
    <property type="match status" value="1"/>
</dbReference>
<evidence type="ECO:0000256" key="2">
    <source>
        <dbReference type="ARBA" id="ARBA00023125"/>
    </source>
</evidence>
<dbReference type="InterPro" id="IPR009057">
    <property type="entry name" value="Homeodomain-like_sf"/>
</dbReference>
<evidence type="ECO:0000313" key="5">
    <source>
        <dbReference type="EMBL" id="TDE07189.1"/>
    </source>
</evidence>
<dbReference type="PANTHER" id="PTHR43280:SF2">
    <property type="entry name" value="HTH-TYPE TRANSCRIPTIONAL REGULATOR EXSA"/>
    <property type="match status" value="1"/>
</dbReference>
<evidence type="ECO:0000256" key="3">
    <source>
        <dbReference type="ARBA" id="ARBA00023163"/>
    </source>
</evidence>
<dbReference type="InterPro" id="IPR018060">
    <property type="entry name" value="HTH_AraC"/>
</dbReference>
<evidence type="ECO:0000259" key="4">
    <source>
        <dbReference type="PROSITE" id="PS01124"/>
    </source>
</evidence>
<dbReference type="Pfam" id="PF12833">
    <property type="entry name" value="HTH_18"/>
    <property type="match status" value="1"/>
</dbReference>
<dbReference type="SMART" id="SM00342">
    <property type="entry name" value="HTH_ARAC"/>
    <property type="match status" value="1"/>
</dbReference>
<proteinExistence type="predicted"/>
<comment type="caution">
    <text evidence="5">The sequence shown here is derived from an EMBL/GenBank/DDBJ whole genome shotgun (WGS) entry which is preliminary data.</text>
</comment>